<feature type="transmembrane region" description="Helical" evidence="7">
    <location>
        <begin position="254"/>
        <end position="272"/>
    </location>
</feature>
<dbReference type="Proteomes" id="UP000199548">
    <property type="component" value="Unassembled WGS sequence"/>
</dbReference>
<comment type="similarity">
    <text evidence="7">Belongs to the binding-protein-dependent transport system permease family.</text>
</comment>
<feature type="transmembrane region" description="Helical" evidence="7">
    <location>
        <begin position="214"/>
        <end position="234"/>
    </location>
</feature>
<dbReference type="CDD" id="cd06261">
    <property type="entry name" value="TM_PBP2"/>
    <property type="match status" value="1"/>
</dbReference>
<dbReference type="GO" id="GO:0043190">
    <property type="term" value="C:ATP-binding cassette (ABC) transporter complex"/>
    <property type="evidence" value="ECO:0007669"/>
    <property type="project" value="TreeGrafter"/>
</dbReference>
<dbReference type="PANTHER" id="PTHR47737">
    <property type="entry name" value="GLYCINE BETAINE/PROLINE BETAINE TRANSPORT SYSTEM PERMEASE PROTEIN PROW"/>
    <property type="match status" value="1"/>
</dbReference>
<dbReference type="OrthoDB" id="9815258at2"/>
<evidence type="ECO:0000256" key="3">
    <source>
        <dbReference type="ARBA" id="ARBA00022475"/>
    </source>
</evidence>
<dbReference type="InterPro" id="IPR035906">
    <property type="entry name" value="MetI-like_sf"/>
</dbReference>
<evidence type="ECO:0000256" key="1">
    <source>
        <dbReference type="ARBA" id="ARBA00004651"/>
    </source>
</evidence>
<feature type="transmembrane region" description="Helical" evidence="7">
    <location>
        <begin position="97"/>
        <end position="123"/>
    </location>
</feature>
<dbReference type="InterPro" id="IPR000515">
    <property type="entry name" value="MetI-like"/>
</dbReference>
<dbReference type="AlphaFoldDB" id="A0A1I3IP36"/>
<dbReference type="PROSITE" id="PS50928">
    <property type="entry name" value="ABC_TM1"/>
    <property type="match status" value="1"/>
</dbReference>
<evidence type="ECO:0000313" key="10">
    <source>
        <dbReference type="EMBL" id="SFI49533.1"/>
    </source>
</evidence>
<dbReference type="Gene3D" id="1.10.3720.10">
    <property type="entry name" value="MetI-like"/>
    <property type="match status" value="1"/>
</dbReference>
<sequence>MSSIFLHLSIADWVNDRVQTFVAAYGDSFHTFSIAVLRYVLVPLEGALRALPPWLILLAVGVLAWHATRRLGAAAFFVLLLYAIGCFGLWDKLMQTLALMLVATVLSVAFGVPIGILTSRSAWLRRILLPVLDIMQTLPSFVYLIPVLMLFGLGKVPAIFATIIYALPPLIRLTDLGIRHVDSDVVEAARAFGTTRWQLLINVQLPLARPSIMAGINQTTMMALSMVVIASMIGSRGLGEDVLAGIQTLDVGKGMQAGIAIVILAIVIDRISQGYGQDRRQRRLLALRRRARTASRVPYRMNGMNGTNGTASATTDNAPATTDAQDANLEARTAK</sequence>
<dbReference type="RefSeq" id="WP_091011274.1">
    <property type="nucleotide sequence ID" value="NZ_CP041745.1"/>
</dbReference>
<evidence type="ECO:0000259" key="9">
    <source>
        <dbReference type="PROSITE" id="PS50928"/>
    </source>
</evidence>
<evidence type="ECO:0000256" key="4">
    <source>
        <dbReference type="ARBA" id="ARBA00022692"/>
    </source>
</evidence>
<feature type="compositionally biased region" description="Low complexity" evidence="8">
    <location>
        <begin position="310"/>
        <end position="327"/>
    </location>
</feature>
<dbReference type="SUPFAM" id="SSF161098">
    <property type="entry name" value="MetI-like"/>
    <property type="match status" value="1"/>
</dbReference>
<keyword evidence="11" id="KW-1185">Reference proteome</keyword>
<feature type="transmembrane region" description="Helical" evidence="7">
    <location>
        <begin position="143"/>
        <end position="167"/>
    </location>
</feature>
<keyword evidence="6 7" id="KW-0472">Membrane</keyword>
<protein>
    <submittedName>
        <fullName evidence="10">Glycine betaine/proline transport system permease protein</fullName>
    </submittedName>
</protein>
<dbReference type="STRING" id="420953.SAMN05192543_103347"/>
<dbReference type="GO" id="GO:0015226">
    <property type="term" value="F:carnitine transmembrane transporter activity"/>
    <property type="evidence" value="ECO:0007669"/>
    <property type="project" value="TreeGrafter"/>
</dbReference>
<feature type="transmembrane region" description="Helical" evidence="7">
    <location>
        <begin position="71"/>
        <end position="90"/>
    </location>
</feature>
<dbReference type="PANTHER" id="PTHR47737:SF1">
    <property type="entry name" value="GLYCINE BETAINE_PROLINE BETAINE TRANSPORT SYSTEM PERMEASE PROTEIN PROW"/>
    <property type="match status" value="1"/>
</dbReference>
<gene>
    <name evidence="10" type="ORF">SAMN05192543_103347</name>
</gene>
<proteinExistence type="inferred from homology"/>
<feature type="transmembrane region" description="Helical" evidence="7">
    <location>
        <begin position="48"/>
        <end position="65"/>
    </location>
</feature>
<dbReference type="GO" id="GO:0005275">
    <property type="term" value="F:amine transmembrane transporter activity"/>
    <property type="evidence" value="ECO:0007669"/>
    <property type="project" value="TreeGrafter"/>
</dbReference>
<evidence type="ECO:0000256" key="8">
    <source>
        <dbReference type="SAM" id="MobiDB-lite"/>
    </source>
</evidence>
<keyword evidence="3" id="KW-1003">Cell membrane</keyword>
<evidence type="ECO:0000256" key="5">
    <source>
        <dbReference type="ARBA" id="ARBA00022989"/>
    </source>
</evidence>
<accession>A0A1I3IP36</accession>
<organism evidence="10 11">
    <name type="scientific">Paraburkholderia megapolitana</name>
    <dbReference type="NCBI Taxonomy" id="420953"/>
    <lineage>
        <taxon>Bacteria</taxon>
        <taxon>Pseudomonadati</taxon>
        <taxon>Pseudomonadota</taxon>
        <taxon>Betaproteobacteria</taxon>
        <taxon>Burkholderiales</taxon>
        <taxon>Burkholderiaceae</taxon>
        <taxon>Paraburkholderia</taxon>
    </lineage>
</organism>
<dbReference type="FunFam" id="1.10.3720.10:FF:000001">
    <property type="entry name" value="Glycine betaine ABC transporter, permease"/>
    <property type="match status" value="1"/>
</dbReference>
<feature type="region of interest" description="Disordered" evidence="8">
    <location>
        <begin position="299"/>
        <end position="335"/>
    </location>
</feature>
<dbReference type="Pfam" id="PF00528">
    <property type="entry name" value="BPD_transp_1"/>
    <property type="match status" value="1"/>
</dbReference>
<name>A0A1I3IP36_9BURK</name>
<evidence type="ECO:0000313" key="11">
    <source>
        <dbReference type="Proteomes" id="UP000199548"/>
    </source>
</evidence>
<feature type="domain" description="ABC transmembrane type-1" evidence="9">
    <location>
        <begin position="93"/>
        <end position="272"/>
    </location>
</feature>
<keyword evidence="5 7" id="KW-1133">Transmembrane helix</keyword>
<keyword evidence="4 7" id="KW-0812">Transmembrane</keyword>
<evidence type="ECO:0000256" key="2">
    <source>
        <dbReference type="ARBA" id="ARBA00022448"/>
    </source>
</evidence>
<dbReference type="EMBL" id="FOQU01000003">
    <property type="protein sequence ID" value="SFI49533.1"/>
    <property type="molecule type" value="Genomic_DNA"/>
</dbReference>
<keyword evidence="2 7" id="KW-0813">Transport</keyword>
<evidence type="ECO:0000256" key="7">
    <source>
        <dbReference type="RuleBase" id="RU363032"/>
    </source>
</evidence>
<feature type="transmembrane region" description="Helical" evidence="7">
    <location>
        <begin position="20"/>
        <end position="41"/>
    </location>
</feature>
<dbReference type="GO" id="GO:0031460">
    <property type="term" value="P:glycine betaine transport"/>
    <property type="evidence" value="ECO:0007669"/>
    <property type="project" value="UniProtKB-ARBA"/>
</dbReference>
<dbReference type="GO" id="GO:0015871">
    <property type="term" value="P:choline transport"/>
    <property type="evidence" value="ECO:0007669"/>
    <property type="project" value="TreeGrafter"/>
</dbReference>
<comment type="subcellular location">
    <subcellularLocation>
        <location evidence="1 7">Cell membrane</location>
        <topology evidence="1 7">Multi-pass membrane protein</topology>
    </subcellularLocation>
</comment>
<reference evidence="10 11" key="1">
    <citation type="submission" date="2016-10" db="EMBL/GenBank/DDBJ databases">
        <authorList>
            <person name="de Groot N.N."/>
        </authorList>
    </citation>
    <scope>NUCLEOTIDE SEQUENCE [LARGE SCALE GENOMIC DNA]</scope>
    <source>
        <strain evidence="10 11">LMG 23650</strain>
    </source>
</reference>
<evidence type="ECO:0000256" key="6">
    <source>
        <dbReference type="ARBA" id="ARBA00023136"/>
    </source>
</evidence>